<evidence type="ECO:0000313" key="9">
    <source>
        <dbReference type="EMBL" id="RGE61763.1"/>
    </source>
</evidence>
<dbReference type="GO" id="GO:0000160">
    <property type="term" value="P:phosphorelay signal transduction system"/>
    <property type="evidence" value="ECO:0007669"/>
    <property type="project" value="InterPro"/>
</dbReference>
<evidence type="ECO:0000313" key="10">
    <source>
        <dbReference type="Proteomes" id="UP000260812"/>
    </source>
</evidence>
<keyword evidence="2" id="KW-0805">Transcription regulation</keyword>
<dbReference type="Gene3D" id="3.40.50.2300">
    <property type="match status" value="1"/>
</dbReference>
<dbReference type="AlphaFoldDB" id="A0A3E3I6Z5"/>
<dbReference type="InterPro" id="IPR020449">
    <property type="entry name" value="Tscrpt_reg_AraC-type_HTH"/>
</dbReference>
<evidence type="ECO:0000259" key="7">
    <source>
        <dbReference type="PROSITE" id="PS01124"/>
    </source>
</evidence>
<dbReference type="GO" id="GO:0003700">
    <property type="term" value="F:DNA-binding transcription factor activity"/>
    <property type="evidence" value="ECO:0007669"/>
    <property type="project" value="InterPro"/>
</dbReference>
<dbReference type="InterPro" id="IPR009057">
    <property type="entry name" value="Homeodomain-like_sf"/>
</dbReference>
<evidence type="ECO:0000256" key="1">
    <source>
        <dbReference type="ARBA" id="ARBA00018672"/>
    </source>
</evidence>
<dbReference type="EMBL" id="QVLV01000005">
    <property type="protein sequence ID" value="RGE61763.1"/>
    <property type="molecule type" value="Genomic_DNA"/>
</dbReference>
<keyword evidence="4" id="KW-0804">Transcription</keyword>
<dbReference type="Proteomes" id="UP000260812">
    <property type="component" value="Unassembled WGS sequence"/>
</dbReference>
<keyword evidence="3" id="KW-0238">DNA-binding</keyword>
<dbReference type="Pfam" id="PF00072">
    <property type="entry name" value="Response_reg"/>
    <property type="match status" value="1"/>
</dbReference>
<feature type="modified residue" description="4-aspartylphosphate" evidence="6">
    <location>
        <position position="62"/>
    </location>
</feature>
<dbReference type="InterPro" id="IPR018060">
    <property type="entry name" value="HTH_AraC"/>
</dbReference>
<evidence type="ECO:0000256" key="4">
    <source>
        <dbReference type="ARBA" id="ARBA00023163"/>
    </source>
</evidence>
<sequence>MEAEKMDTYRVYLVDDEPWALVYLEKIVKWEDLGFRITGKFENSMEAFNQAVSDPPDVIFIDIRMPEMDGLSFMRKAVEAGLPCRFVVISGFAEFSYAQEAIRMGVVCDYCLKPIARDKLTALLGKLHLILEEQKEKQQEKEEIPLTENPVFQELLTYMHGHFQEKLVLKELAEQFHLNANYCCALFNKDTGGSFSEYLTSIRMKEAERLLTHTTLSLEEIAVQCGIQDYYYFNKVFKKYSGATPSQYRKQRKNPENRAAMEEI</sequence>
<dbReference type="PANTHER" id="PTHR43280:SF2">
    <property type="entry name" value="HTH-TYPE TRANSCRIPTIONAL REGULATOR EXSA"/>
    <property type="match status" value="1"/>
</dbReference>
<organism evidence="9 10">
    <name type="scientific">Eisenbergiella massiliensis</name>
    <dbReference type="NCBI Taxonomy" id="1720294"/>
    <lineage>
        <taxon>Bacteria</taxon>
        <taxon>Bacillati</taxon>
        <taxon>Bacillota</taxon>
        <taxon>Clostridia</taxon>
        <taxon>Lachnospirales</taxon>
        <taxon>Lachnospiraceae</taxon>
        <taxon>Eisenbergiella</taxon>
    </lineage>
</organism>
<evidence type="ECO:0000256" key="2">
    <source>
        <dbReference type="ARBA" id="ARBA00023015"/>
    </source>
</evidence>
<dbReference type="PRINTS" id="PR00032">
    <property type="entry name" value="HTHARAC"/>
</dbReference>
<name>A0A3E3I6Z5_9FIRM</name>
<evidence type="ECO:0000256" key="5">
    <source>
        <dbReference type="ARBA" id="ARBA00024867"/>
    </source>
</evidence>
<dbReference type="GO" id="GO:0043565">
    <property type="term" value="F:sequence-specific DNA binding"/>
    <property type="evidence" value="ECO:0007669"/>
    <property type="project" value="InterPro"/>
</dbReference>
<dbReference type="SUPFAM" id="SSF46689">
    <property type="entry name" value="Homeodomain-like"/>
    <property type="match status" value="1"/>
</dbReference>
<feature type="domain" description="HTH araC/xylS-type" evidence="7">
    <location>
        <begin position="153"/>
        <end position="251"/>
    </location>
</feature>
<dbReference type="InterPro" id="IPR018062">
    <property type="entry name" value="HTH_AraC-typ_CS"/>
</dbReference>
<comment type="function">
    <text evidence="5">May play the central regulatory role in sporulation. It may be an element of the effector pathway responsible for the activation of sporulation genes in response to nutritional stress. Spo0A may act in concert with spo0H (a sigma factor) to control the expression of some genes that are critical to the sporulation process.</text>
</comment>
<evidence type="ECO:0000256" key="6">
    <source>
        <dbReference type="PROSITE-ProRule" id="PRU00169"/>
    </source>
</evidence>
<evidence type="ECO:0000259" key="8">
    <source>
        <dbReference type="PROSITE" id="PS50110"/>
    </source>
</evidence>
<gene>
    <name evidence="9" type="ORF">DXC51_09445</name>
</gene>
<dbReference type="SMART" id="SM00342">
    <property type="entry name" value="HTH_ARAC"/>
    <property type="match status" value="1"/>
</dbReference>
<dbReference type="SMART" id="SM00448">
    <property type="entry name" value="REC"/>
    <property type="match status" value="1"/>
</dbReference>
<dbReference type="PANTHER" id="PTHR43280">
    <property type="entry name" value="ARAC-FAMILY TRANSCRIPTIONAL REGULATOR"/>
    <property type="match status" value="1"/>
</dbReference>
<dbReference type="InterPro" id="IPR001789">
    <property type="entry name" value="Sig_transdc_resp-reg_receiver"/>
</dbReference>
<dbReference type="SUPFAM" id="SSF52172">
    <property type="entry name" value="CheY-like"/>
    <property type="match status" value="1"/>
</dbReference>
<keyword evidence="6" id="KW-0597">Phosphoprotein</keyword>
<reference evidence="9" key="1">
    <citation type="submission" date="2018-08" db="EMBL/GenBank/DDBJ databases">
        <title>A genome reference for cultivated species of the human gut microbiota.</title>
        <authorList>
            <person name="Zou Y."/>
            <person name="Xue W."/>
            <person name="Luo G."/>
        </authorList>
    </citation>
    <scope>NUCLEOTIDE SEQUENCE [LARGE SCALE GENOMIC DNA]</scope>
    <source>
        <strain evidence="9">TF05-5AC</strain>
    </source>
</reference>
<feature type="domain" description="Response regulatory" evidence="8">
    <location>
        <begin position="10"/>
        <end position="128"/>
    </location>
</feature>
<evidence type="ECO:0000256" key="3">
    <source>
        <dbReference type="ARBA" id="ARBA00023125"/>
    </source>
</evidence>
<dbReference type="PROSITE" id="PS50110">
    <property type="entry name" value="RESPONSE_REGULATORY"/>
    <property type="match status" value="1"/>
</dbReference>
<accession>A0A3E3I6Z5</accession>
<comment type="caution">
    <text evidence="9">The sequence shown here is derived from an EMBL/GenBank/DDBJ whole genome shotgun (WGS) entry which is preliminary data.</text>
</comment>
<dbReference type="PROSITE" id="PS00041">
    <property type="entry name" value="HTH_ARAC_FAMILY_1"/>
    <property type="match status" value="1"/>
</dbReference>
<keyword evidence="10" id="KW-1185">Reference proteome</keyword>
<dbReference type="InterPro" id="IPR011006">
    <property type="entry name" value="CheY-like_superfamily"/>
</dbReference>
<dbReference type="PROSITE" id="PS01124">
    <property type="entry name" value="HTH_ARAC_FAMILY_2"/>
    <property type="match status" value="1"/>
</dbReference>
<dbReference type="CDD" id="cd17536">
    <property type="entry name" value="REC_YesN-like"/>
    <property type="match status" value="1"/>
</dbReference>
<protein>
    <recommendedName>
        <fullName evidence="1">Stage 0 sporulation protein A homolog</fullName>
    </recommendedName>
</protein>
<proteinExistence type="predicted"/>
<dbReference type="Gene3D" id="1.10.10.60">
    <property type="entry name" value="Homeodomain-like"/>
    <property type="match status" value="2"/>
</dbReference>
<dbReference type="Pfam" id="PF12833">
    <property type="entry name" value="HTH_18"/>
    <property type="match status" value="1"/>
</dbReference>